<comment type="cofactor">
    <cofactor evidence="1">
        <name>heme</name>
        <dbReference type="ChEBI" id="CHEBI:30413"/>
    </cofactor>
</comment>
<dbReference type="InterPro" id="IPR001128">
    <property type="entry name" value="Cyt_P450"/>
</dbReference>
<dbReference type="SUPFAM" id="SSF48264">
    <property type="entry name" value="Cytochrome P450"/>
    <property type="match status" value="1"/>
</dbReference>
<evidence type="ECO:0000256" key="6">
    <source>
        <dbReference type="ARBA" id="ARBA00023004"/>
    </source>
</evidence>
<keyword evidence="5" id="KW-0560">Oxidoreductase</keyword>
<dbReference type="PRINTS" id="PR00385">
    <property type="entry name" value="P450"/>
</dbReference>
<dbReference type="CDD" id="cd11054">
    <property type="entry name" value="CYP24A1-like"/>
    <property type="match status" value="1"/>
</dbReference>
<dbReference type="Gene3D" id="1.10.630.10">
    <property type="entry name" value="Cytochrome P450"/>
    <property type="match status" value="1"/>
</dbReference>
<dbReference type="PANTHER" id="PTHR24279:SF120">
    <property type="entry name" value="CYTOCHROME P450"/>
    <property type="match status" value="1"/>
</dbReference>
<evidence type="ECO:0000313" key="8">
    <source>
        <dbReference type="EMBL" id="KAK2719090.1"/>
    </source>
</evidence>
<dbReference type="InterPro" id="IPR036396">
    <property type="entry name" value="Cyt_P450_sf"/>
</dbReference>
<evidence type="ECO:0000256" key="3">
    <source>
        <dbReference type="ARBA" id="ARBA00022617"/>
    </source>
</evidence>
<evidence type="ECO:0000256" key="4">
    <source>
        <dbReference type="ARBA" id="ARBA00022723"/>
    </source>
</evidence>
<keyword evidence="6" id="KW-0408">Iron</keyword>
<dbReference type="GO" id="GO:0016705">
    <property type="term" value="F:oxidoreductase activity, acting on paired donors, with incorporation or reduction of molecular oxygen"/>
    <property type="evidence" value="ECO:0007669"/>
    <property type="project" value="InterPro"/>
</dbReference>
<dbReference type="InterPro" id="IPR002401">
    <property type="entry name" value="Cyt_P450_E_grp-I"/>
</dbReference>
<evidence type="ECO:0000256" key="2">
    <source>
        <dbReference type="ARBA" id="ARBA00010617"/>
    </source>
</evidence>
<protein>
    <recommendedName>
        <fullName evidence="10">Cytochrome P450</fullName>
    </recommendedName>
</protein>
<name>A0AA88I034_ARTSF</name>
<dbReference type="GO" id="GO:0004497">
    <property type="term" value="F:monooxygenase activity"/>
    <property type="evidence" value="ECO:0007669"/>
    <property type="project" value="UniProtKB-KW"/>
</dbReference>
<comment type="similarity">
    <text evidence="2">Belongs to the cytochrome P450 family.</text>
</comment>
<dbReference type="EMBL" id="JAVRJZ010000008">
    <property type="protein sequence ID" value="KAK2719090.1"/>
    <property type="molecule type" value="Genomic_DNA"/>
</dbReference>
<keyword evidence="9" id="KW-1185">Reference proteome</keyword>
<evidence type="ECO:0000313" key="9">
    <source>
        <dbReference type="Proteomes" id="UP001187531"/>
    </source>
</evidence>
<dbReference type="AlphaFoldDB" id="A0AA88I034"/>
<sequence length="482" mass="55439">MNSNNVRPFYRYYLKLSFRNVFSCQKRLQSVVTVKKVVEENNKVDFEEEWASAKPFDKIPGAKTFPLIGSTLELFTKSFNHERLHWTHKMSYDTYGPIWKHELVGTPSIVAVTEPADIEKVFRSDSKFPERPGFLTLKNYREKKTEHFDKSGILVMSGPEWWEIRSKVQQPMLKPQNIAMYLPAMESVSKEMVERIKVLRDENMETPEDFINEMYKWALESVALVALDAKLGCLDGTLKPNSESQLMITATNDSFRAFHILETGLPLWKYLPNKVYNDLVKAQDIFTDIAIKYIERALKKIQNREPVSEENPTILESILARGLSPRDAILMVVDLLMAGIDTTSHTTSFLFYHLAQNPEKQEKLHEEIERLLPSGDSPITVQVLAEMHYLKACVKESLRLSPAANVNARLTTKDTVLSGYQIPKGTMILCCHQLIARFEKHFQQPNDFIPERWIKDSSLAAKSHPYTLLPFGFGQECVLEED</sequence>
<keyword evidence="7" id="KW-0503">Monooxygenase</keyword>
<dbReference type="PANTHER" id="PTHR24279">
    <property type="entry name" value="CYTOCHROME P450"/>
    <property type="match status" value="1"/>
</dbReference>
<proteinExistence type="inferred from homology"/>
<dbReference type="Proteomes" id="UP001187531">
    <property type="component" value="Unassembled WGS sequence"/>
</dbReference>
<dbReference type="GO" id="GO:0020037">
    <property type="term" value="F:heme binding"/>
    <property type="evidence" value="ECO:0007669"/>
    <property type="project" value="InterPro"/>
</dbReference>
<accession>A0AA88I034</accession>
<dbReference type="GO" id="GO:0005506">
    <property type="term" value="F:iron ion binding"/>
    <property type="evidence" value="ECO:0007669"/>
    <property type="project" value="InterPro"/>
</dbReference>
<evidence type="ECO:0000256" key="1">
    <source>
        <dbReference type="ARBA" id="ARBA00001971"/>
    </source>
</evidence>
<reference evidence="8" key="1">
    <citation type="submission" date="2023-07" db="EMBL/GenBank/DDBJ databases">
        <title>Chromosome-level genome assembly of Artemia franciscana.</title>
        <authorList>
            <person name="Jo E."/>
        </authorList>
    </citation>
    <scope>NUCLEOTIDE SEQUENCE</scope>
    <source>
        <tissue evidence="8">Whole body</tissue>
    </source>
</reference>
<dbReference type="Pfam" id="PF00067">
    <property type="entry name" value="p450"/>
    <property type="match status" value="1"/>
</dbReference>
<comment type="caution">
    <text evidence="8">The sequence shown here is derived from an EMBL/GenBank/DDBJ whole genome shotgun (WGS) entry which is preliminary data.</text>
</comment>
<dbReference type="PRINTS" id="PR00463">
    <property type="entry name" value="EP450I"/>
</dbReference>
<dbReference type="FunFam" id="1.10.630.10:FF:000006">
    <property type="entry name" value="Cytochrome P450 302a1, mitochondrial"/>
    <property type="match status" value="1"/>
</dbReference>
<organism evidence="8 9">
    <name type="scientific">Artemia franciscana</name>
    <name type="common">Brine shrimp</name>
    <name type="synonym">Artemia sanfranciscana</name>
    <dbReference type="NCBI Taxonomy" id="6661"/>
    <lineage>
        <taxon>Eukaryota</taxon>
        <taxon>Metazoa</taxon>
        <taxon>Ecdysozoa</taxon>
        <taxon>Arthropoda</taxon>
        <taxon>Crustacea</taxon>
        <taxon>Branchiopoda</taxon>
        <taxon>Anostraca</taxon>
        <taxon>Artemiidae</taxon>
        <taxon>Artemia</taxon>
    </lineage>
</organism>
<evidence type="ECO:0008006" key="10">
    <source>
        <dbReference type="Google" id="ProtNLM"/>
    </source>
</evidence>
<dbReference type="InterPro" id="IPR050479">
    <property type="entry name" value="CYP11_CYP27_families"/>
</dbReference>
<gene>
    <name evidence="8" type="ORF">QYM36_004800</name>
</gene>
<keyword evidence="3" id="KW-0349">Heme</keyword>
<evidence type="ECO:0000256" key="7">
    <source>
        <dbReference type="ARBA" id="ARBA00023033"/>
    </source>
</evidence>
<evidence type="ECO:0000256" key="5">
    <source>
        <dbReference type="ARBA" id="ARBA00023002"/>
    </source>
</evidence>
<keyword evidence="4" id="KW-0479">Metal-binding</keyword>